<dbReference type="AlphaFoldDB" id="A0A812PH01"/>
<protein>
    <recommendedName>
        <fullName evidence="1">DUF7869 domain-containing protein</fullName>
    </recommendedName>
</protein>
<evidence type="ECO:0000313" key="3">
    <source>
        <dbReference type="Proteomes" id="UP000604046"/>
    </source>
</evidence>
<evidence type="ECO:0000313" key="2">
    <source>
        <dbReference type="EMBL" id="CAE7362449.1"/>
    </source>
</evidence>
<comment type="caution">
    <text evidence="2">The sequence shown here is derived from an EMBL/GenBank/DDBJ whole genome shotgun (WGS) entry which is preliminary data.</text>
</comment>
<feature type="domain" description="DUF7869" evidence="1">
    <location>
        <begin position="369"/>
        <end position="529"/>
    </location>
</feature>
<dbReference type="PANTHER" id="PTHR33153">
    <property type="entry name" value="MYND-TYPE DOMAIN-CONTAINING PROTEIN"/>
    <property type="match status" value="1"/>
</dbReference>
<reference evidence="2" key="1">
    <citation type="submission" date="2021-02" db="EMBL/GenBank/DDBJ databases">
        <authorList>
            <person name="Dougan E. K."/>
            <person name="Rhodes N."/>
            <person name="Thang M."/>
            <person name="Chan C."/>
        </authorList>
    </citation>
    <scope>NUCLEOTIDE SEQUENCE</scope>
</reference>
<evidence type="ECO:0000259" key="1">
    <source>
        <dbReference type="Pfam" id="PF25273"/>
    </source>
</evidence>
<dbReference type="Pfam" id="PF25273">
    <property type="entry name" value="DUF7869"/>
    <property type="match status" value="1"/>
</dbReference>
<dbReference type="InterPro" id="IPR057191">
    <property type="entry name" value="DUF7869"/>
</dbReference>
<gene>
    <name evidence="2" type="ORF">SNAT2548_LOCUS19545</name>
</gene>
<accession>A0A812PH01</accession>
<sequence length="695" mass="79358">MWLKNAQQKMVLSQIPGQPLQTPGMEQAVMLVIRGLRDWETVMTPGQTHRCTFPACVGRGLVLDSLQRLCTDFWHLTEDQRLQLLLSTYGCDRASVTQTNYMIGDQQVCFANFCSKLGCSQTAIRKYIKGQPDMRKSKFNGTHVGGQSRECHAAVKCDHFFRELRQSVAEAMPEDDEAVMDDPWDQDNLYQHMSPPVTVSCLANAGGLQRRYIQKCKISDLYWQFQAEWATLSEAHEQFGRDIPSYDTFRRRWNSHWCGMLHMREKSQHKQCQICFDLQLCLHSPTVPLSTKMEAAKTLRRHQAEQYEDRMLYWSLRFASQAQSHGMSEDPLPACGSSSVLTIIIDDMDHSKFAWPKFPFRKSPAEMENLIRPTVTFTGAIAHGWGTYLYMANPNVMGGSDYFCEVLCQRRVFPAHLVVIADNTVKSAKNQFVLRFLSYLVGKKLFKSAALFHLMEGHTHEDIDQLFAVVFSIMKKKQSWQTPEEILEHIRTGLQSCSQILQRGELVARHVTGVRTWLQPMKVELHNAFKARSLNQTPGLARVEVPHCYTFVAGDSMPAKHRDLLPEGVNPFAVYVCVKMYVRDLLLSQPPLLMCTPERLQRILAGSPPMVHAMVPLTDAQIKTWSQIADLCAGKYGLPNAAHALNAMMVERRYHVIELTFLMQPPRHFIAVPDGNAQLPCLPSTCWRLMARFKR</sequence>
<name>A0A812PH01_9DINO</name>
<dbReference type="OrthoDB" id="448881at2759"/>
<dbReference type="EMBL" id="CAJNDS010002182">
    <property type="protein sequence ID" value="CAE7362449.1"/>
    <property type="molecule type" value="Genomic_DNA"/>
</dbReference>
<keyword evidence="3" id="KW-1185">Reference proteome</keyword>
<dbReference type="Proteomes" id="UP000604046">
    <property type="component" value="Unassembled WGS sequence"/>
</dbReference>
<proteinExistence type="predicted"/>
<organism evidence="2 3">
    <name type="scientific">Symbiodinium natans</name>
    <dbReference type="NCBI Taxonomy" id="878477"/>
    <lineage>
        <taxon>Eukaryota</taxon>
        <taxon>Sar</taxon>
        <taxon>Alveolata</taxon>
        <taxon>Dinophyceae</taxon>
        <taxon>Suessiales</taxon>
        <taxon>Symbiodiniaceae</taxon>
        <taxon>Symbiodinium</taxon>
    </lineage>
</organism>
<dbReference type="PANTHER" id="PTHR33153:SF3">
    <property type="entry name" value="TRAFFICKING PROTEIN PARTICLE COMPLEX SUBUNIT 11 DOMAIN-CONTAINING PROTEIN"/>
    <property type="match status" value="1"/>
</dbReference>